<dbReference type="EMBL" id="JAINUG010000070">
    <property type="protein sequence ID" value="KAJ8401488.1"/>
    <property type="molecule type" value="Genomic_DNA"/>
</dbReference>
<protein>
    <submittedName>
        <fullName evidence="1">Uncharacterized protein</fullName>
    </submittedName>
</protein>
<comment type="caution">
    <text evidence="1">The sequence shown here is derived from an EMBL/GenBank/DDBJ whole genome shotgun (WGS) entry which is preliminary data.</text>
</comment>
<gene>
    <name evidence="1" type="ORF">AAFF_G00384070</name>
</gene>
<dbReference type="Proteomes" id="UP001221898">
    <property type="component" value="Unassembled WGS sequence"/>
</dbReference>
<reference evidence="1" key="1">
    <citation type="journal article" date="2023" name="Science">
        <title>Genome structures resolve the early diversification of teleost fishes.</title>
        <authorList>
            <person name="Parey E."/>
            <person name="Louis A."/>
            <person name="Montfort J."/>
            <person name="Bouchez O."/>
            <person name="Roques C."/>
            <person name="Iampietro C."/>
            <person name="Lluch J."/>
            <person name="Castinel A."/>
            <person name="Donnadieu C."/>
            <person name="Desvignes T."/>
            <person name="Floi Bucao C."/>
            <person name="Jouanno E."/>
            <person name="Wen M."/>
            <person name="Mejri S."/>
            <person name="Dirks R."/>
            <person name="Jansen H."/>
            <person name="Henkel C."/>
            <person name="Chen W.J."/>
            <person name="Zahm M."/>
            <person name="Cabau C."/>
            <person name="Klopp C."/>
            <person name="Thompson A.W."/>
            <person name="Robinson-Rechavi M."/>
            <person name="Braasch I."/>
            <person name="Lecointre G."/>
            <person name="Bobe J."/>
            <person name="Postlethwait J.H."/>
            <person name="Berthelot C."/>
            <person name="Roest Crollius H."/>
            <person name="Guiguen Y."/>
        </authorList>
    </citation>
    <scope>NUCLEOTIDE SEQUENCE</scope>
    <source>
        <strain evidence="1">NC1722</strain>
    </source>
</reference>
<accession>A0AAD7WLU1</accession>
<organism evidence="1 2">
    <name type="scientific">Aldrovandia affinis</name>
    <dbReference type="NCBI Taxonomy" id="143900"/>
    <lineage>
        <taxon>Eukaryota</taxon>
        <taxon>Metazoa</taxon>
        <taxon>Chordata</taxon>
        <taxon>Craniata</taxon>
        <taxon>Vertebrata</taxon>
        <taxon>Euteleostomi</taxon>
        <taxon>Actinopterygii</taxon>
        <taxon>Neopterygii</taxon>
        <taxon>Teleostei</taxon>
        <taxon>Notacanthiformes</taxon>
        <taxon>Halosauridae</taxon>
        <taxon>Aldrovandia</taxon>
    </lineage>
</organism>
<name>A0AAD7WLU1_9TELE</name>
<proteinExistence type="predicted"/>
<dbReference type="AlphaFoldDB" id="A0AAD7WLU1"/>
<evidence type="ECO:0000313" key="2">
    <source>
        <dbReference type="Proteomes" id="UP001221898"/>
    </source>
</evidence>
<sequence>MHQLGSHIIQGKKEPNFRNMPRSRCRKCTFGWMFRGARGTGGIREKNSFANARPDHCGAQLLAAALVLFSSLYQPSSQRNAASLRPSLYSLHCDAG</sequence>
<evidence type="ECO:0000313" key="1">
    <source>
        <dbReference type="EMBL" id="KAJ8401488.1"/>
    </source>
</evidence>
<keyword evidence="2" id="KW-1185">Reference proteome</keyword>